<protein>
    <submittedName>
        <fullName evidence="1">Uncharacterized protein</fullName>
    </submittedName>
</protein>
<dbReference type="AlphaFoldDB" id="A0AB35W6G0"/>
<dbReference type="RefSeq" id="WP_305955792.1">
    <property type="nucleotide sequence ID" value="NZ_ABVZTX020000002.1"/>
</dbReference>
<name>A0AB35W6G0_9ENTR</name>
<gene>
    <name evidence="1" type="ORF">QAB24_003725</name>
</gene>
<dbReference type="EMBL" id="JARTTH020000001">
    <property type="protein sequence ID" value="MEC6049633.1"/>
    <property type="molecule type" value="Genomic_DNA"/>
</dbReference>
<evidence type="ECO:0000313" key="2">
    <source>
        <dbReference type="Proteomes" id="UP001175817"/>
    </source>
</evidence>
<reference evidence="1" key="1">
    <citation type="journal article" date="2023" name="Nat. Commun.">
        <title>Genomic dissection of endemic carbapenem resistance reveals metallo-beta-lactamase dissemination through clonal, plasmid and integron transfer.</title>
        <authorList>
            <person name="Macesic N."/>
            <person name="Hawkey J."/>
            <person name="Vezina B."/>
            <person name="Wisniewski J.A."/>
            <person name="Cottingham H."/>
            <person name="Blakeway L.V."/>
            <person name="Harshegyi T."/>
            <person name="Pragastis K."/>
            <person name="Badoordeen G.Z."/>
            <person name="Dennison A."/>
            <person name="Spelman D.W."/>
            <person name="Jenney A.W.J."/>
            <person name="Peleg A.Y."/>
        </authorList>
    </citation>
    <scope>NUCLEOTIDE SEQUENCE</scope>
    <source>
        <strain evidence="1">CPO078</strain>
    </source>
</reference>
<dbReference type="GeneID" id="85935776"/>
<dbReference type="Proteomes" id="UP001175817">
    <property type="component" value="Unassembled WGS sequence"/>
</dbReference>
<evidence type="ECO:0000313" key="1">
    <source>
        <dbReference type="EMBL" id="MEC6049633.1"/>
    </source>
</evidence>
<proteinExistence type="predicted"/>
<reference evidence="1" key="2">
    <citation type="submission" date="2024-01" db="EMBL/GenBank/DDBJ databases">
        <authorList>
            <person name="Macesic N."/>
        </authorList>
    </citation>
    <scope>NUCLEOTIDE SEQUENCE</scope>
    <source>
        <strain evidence="1">CPO078</strain>
    </source>
</reference>
<sequence length="47" mass="5468">MVCSLSTPDCFFISNNDITFARGRRLIFLKGTISESNEWYHHSTSVW</sequence>
<organism evidence="1 2">
    <name type="scientific">Klebsiella michiganensis</name>
    <dbReference type="NCBI Taxonomy" id="1134687"/>
    <lineage>
        <taxon>Bacteria</taxon>
        <taxon>Pseudomonadati</taxon>
        <taxon>Pseudomonadota</taxon>
        <taxon>Gammaproteobacteria</taxon>
        <taxon>Enterobacterales</taxon>
        <taxon>Enterobacteriaceae</taxon>
        <taxon>Klebsiella/Raoultella group</taxon>
        <taxon>Klebsiella</taxon>
    </lineage>
</organism>
<accession>A0AB35W6G0</accession>
<comment type="caution">
    <text evidence="1">The sequence shown here is derived from an EMBL/GenBank/DDBJ whole genome shotgun (WGS) entry which is preliminary data.</text>
</comment>